<dbReference type="InterPro" id="IPR036249">
    <property type="entry name" value="Thioredoxin-like_sf"/>
</dbReference>
<proteinExistence type="predicted"/>
<evidence type="ECO:0000313" key="3">
    <source>
        <dbReference type="Proteomes" id="UP000095672"/>
    </source>
</evidence>
<evidence type="ECO:0008006" key="4">
    <source>
        <dbReference type="Google" id="ProtNLM"/>
    </source>
</evidence>
<keyword evidence="1" id="KW-0472">Membrane</keyword>
<protein>
    <recommendedName>
        <fullName evidence="4">AhpC/TSA family protein</fullName>
    </recommendedName>
</protein>
<evidence type="ECO:0000256" key="1">
    <source>
        <dbReference type="SAM" id="Phobius"/>
    </source>
</evidence>
<feature type="transmembrane region" description="Helical" evidence="1">
    <location>
        <begin position="66"/>
        <end position="84"/>
    </location>
</feature>
<organism evidence="2 3">
    <name type="scientific">Microbulbifer aggregans</name>
    <dbReference type="NCBI Taxonomy" id="1769779"/>
    <lineage>
        <taxon>Bacteria</taxon>
        <taxon>Pseudomonadati</taxon>
        <taxon>Pseudomonadota</taxon>
        <taxon>Gammaproteobacteria</taxon>
        <taxon>Cellvibrionales</taxon>
        <taxon>Microbulbiferaceae</taxon>
        <taxon>Microbulbifer</taxon>
    </lineage>
</organism>
<name>A0A1C9W732_9GAMM</name>
<keyword evidence="3" id="KW-1185">Reference proteome</keyword>
<dbReference type="EMBL" id="CP014143">
    <property type="protein sequence ID" value="AOS96956.1"/>
    <property type="molecule type" value="Genomic_DNA"/>
</dbReference>
<dbReference type="RefSeq" id="WP_069947034.1">
    <property type="nucleotide sequence ID" value="NZ_CP014143.1"/>
</dbReference>
<feature type="transmembrane region" description="Helical" evidence="1">
    <location>
        <begin position="7"/>
        <end position="27"/>
    </location>
</feature>
<dbReference type="Gene3D" id="3.40.30.10">
    <property type="entry name" value="Glutaredoxin"/>
    <property type="match status" value="1"/>
</dbReference>
<dbReference type="AlphaFoldDB" id="A0A1C9W732"/>
<reference evidence="3" key="1">
    <citation type="submission" date="2016-01" db="EMBL/GenBank/DDBJ databases">
        <title>Complete genome sequence of Microbulbifer sp. CCB-MM1, a halophile isolated from Matang Mangrove Forest, Perak.</title>
        <authorList>
            <person name="Moh T.H."/>
            <person name="Dinesh B."/>
            <person name="Lau N.-S."/>
            <person name="Go F."/>
            <person name="Alexander Chong S.-C."/>
        </authorList>
    </citation>
    <scope>NUCLEOTIDE SEQUENCE [LARGE SCALE GENOMIC DNA]</scope>
    <source>
        <strain evidence="3">CCB-MM1</strain>
    </source>
</reference>
<keyword evidence="1" id="KW-0812">Transmembrane</keyword>
<dbReference type="SUPFAM" id="SSF52833">
    <property type="entry name" value="Thioredoxin-like"/>
    <property type="match status" value="1"/>
</dbReference>
<dbReference type="Proteomes" id="UP000095672">
    <property type="component" value="Chromosome"/>
</dbReference>
<gene>
    <name evidence="2" type="ORF">AUP74_01520</name>
</gene>
<evidence type="ECO:0000313" key="2">
    <source>
        <dbReference type="EMBL" id="AOS96956.1"/>
    </source>
</evidence>
<dbReference type="OrthoDB" id="5738990at2"/>
<keyword evidence="1" id="KW-1133">Transmembrane helix</keyword>
<sequence length="295" mass="33056">MSRIKVFFTFAAFIWLWGCGFWALWRYAASGEIPWLGLLVNAWALPVWMLLRFSLPQRFSGEQREAKAFALVLLGLAFVLLTATEQNLPIHLSIYNLFVVLLYLFHSSAVSHPPVPQQNQRFTPLVLSSGSCWPELAAEQQDIAVEGGEFPAEGGGYLLVMMRGSFCADSRAQLLQLAELHPRLKQLGIQLVFASTELGEHWHHLWPDNEKPLTLQLDPRAMQNEAFIAQAGVPPWLRLSGRMMGVRGPATAAACRPSAWLLDSEGYVVWRHLPANYRVPGSGAFLYGQVSRLED</sequence>
<accession>A0A1C9W732</accession>
<dbReference type="KEGG" id="micc:AUP74_01520"/>
<feature type="transmembrane region" description="Helical" evidence="1">
    <location>
        <begin position="33"/>
        <end position="54"/>
    </location>
</feature>